<dbReference type="PANTHER" id="PTHR30603">
    <property type="entry name" value="RNA POLYMERASE SIGMA FACTOR RPO"/>
    <property type="match status" value="1"/>
</dbReference>
<sequence length="510" mass="58867">MKKKVYTAKNLEKIVALGRQKGFLTYDEVNDLLPEDIFSSEDIDRLFELLGNEDIPVVERPEETANEKSTAVIKEGLLAEQLKSEERFLPLDDPVKMYLKQMGSISLLSREDEIKLAKRIEDVEEKFKRAALGGIKFVRNQVIATANDILEGEINPEEVVKEDIKVKKDGVINKIKKIVKRLKLTRSDSRIVDLFLELNFVTSVIEVSVRKLNRLVKELEQVSREGRRGNSRRQAILKEIGEPYEKIKEQMKLIKSAYLKFNRTKKELVEANLRLVVSIAKKYTNRGLSFLDLIQEGNIGLMRAVEKFEYKRGYKFSTYATWWIRQAVTRSIADQARTIRIPVHMTETINKIIRYSRVFIQENGREPNPGEIAYKMRLSQGKVKSILKIAQEPISLQMPIGDEGDTHFGDFIQDKKAISPASETIRSMLKDEMNSVLNTLTERERKILVLRFGIIDGSAHTLEEVGDVFKVTRERVRQIEAKALKKLRHPTRSRKLHTFLDMTLAHQREC</sequence>
<evidence type="ECO:0000256" key="6">
    <source>
        <dbReference type="HAMAP-Rule" id="MF_00963"/>
    </source>
</evidence>
<dbReference type="InterPro" id="IPR007624">
    <property type="entry name" value="RNA_pol_sigma70_r3"/>
</dbReference>
<evidence type="ECO:0000256" key="3">
    <source>
        <dbReference type="ARBA" id="ARBA00023082"/>
    </source>
</evidence>
<dbReference type="GO" id="GO:0006352">
    <property type="term" value="P:DNA-templated transcription initiation"/>
    <property type="evidence" value="ECO:0007669"/>
    <property type="project" value="UniProtKB-UniRule"/>
</dbReference>
<dbReference type="InterPro" id="IPR000943">
    <property type="entry name" value="RNA_pol_sigma70"/>
</dbReference>
<evidence type="ECO:0000259" key="8">
    <source>
        <dbReference type="PROSITE" id="PS00716"/>
    </source>
</evidence>
<comment type="caution">
    <text evidence="9">The sequence shown here is derived from an EMBL/GenBank/DDBJ whole genome shotgun (WGS) entry which is preliminary data.</text>
</comment>
<reference evidence="9 10" key="1">
    <citation type="submission" date="2017-09" db="EMBL/GenBank/DDBJ databases">
        <title>Depth-based differentiation of microbial function through sediment-hosted aquifers and enrichment of novel symbionts in the deep terrestrial subsurface.</title>
        <authorList>
            <person name="Probst A.J."/>
            <person name="Ladd B."/>
            <person name="Jarett J.K."/>
            <person name="Geller-Mcgrath D.E."/>
            <person name="Sieber C.M."/>
            <person name="Emerson J.B."/>
            <person name="Anantharaman K."/>
            <person name="Thomas B.C."/>
            <person name="Malmstrom R."/>
            <person name="Stieglmeier M."/>
            <person name="Klingl A."/>
            <person name="Woyke T."/>
            <person name="Ryan C.M."/>
            <person name="Banfield J.F."/>
        </authorList>
    </citation>
    <scope>NUCLEOTIDE SEQUENCE [LARGE SCALE GENOMIC DNA]</scope>
    <source>
        <strain evidence="9">CG23_combo_of_CG06-09_8_20_14_all_41_10</strain>
    </source>
</reference>
<evidence type="ECO:0000313" key="9">
    <source>
        <dbReference type="EMBL" id="PIP18924.1"/>
    </source>
</evidence>
<comment type="subunit">
    <text evidence="6">Interacts transiently with the RNA polymerase catalytic core.</text>
</comment>
<feature type="domain" description="RNA polymerase sigma-70" evidence="8">
    <location>
        <begin position="461"/>
        <end position="487"/>
    </location>
</feature>
<dbReference type="GO" id="GO:0003677">
    <property type="term" value="F:DNA binding"/>
    <property type="evidence" value="ECO:0007669"/>
    <property type="project" value="UniProtKB-UniRule"/>
</dbReference>
<proteinExistence type="inferred from homology"/>
<organism evidence="9 10">
    <name type="scientific">Candidatus Sherwoodlollariibacterium unditelluris</name>
    <dbReference type="NCBI Taxonomy" id="1974757"/>
    <lineage>
        <taxon>Bacteria</taxon>
        <taxon>Pseudomonadati</taxon>
        <taxon>Candidatus Omnitrophota</taxon>
        <taxon>Candidatus Sherwoodlollariibacterium</taxon>
    </lineage>
</organism>
<dbReference type="InterPro" id="IPR009042">
    <property type="entry name" value="RNA_pol_sigma70_r1_2"/>
</dbReference>
<evidence type="ECO:0000256" key="1">
    <source>
        <dbReference type="ARBA" id="ARBA00022490"/>
    </source>
</evidence>
<dbReference type="Pfam" id="PF04542">
    <property type="entry name" value="Sigma70_r2"/>
    <property type="match status" value="1"/>
</dbReference>
<feature type="region of interest" description="Sigma-70 factor domain-2" evidence="6">
    <location>
        <begin position="268"/>
        <end position="338"/>
    </location>
</feature>
<dbReference type="InterPro" id="IPR013324">
    <property type="entry name" value="RNA_pol_sigma_r3/r4-like"/>
</dbReference>
<dbReference type="InterPro" id="IPR036388">
    <property type="entry name" value="WH-like_DNA-bd_sf"/>
</dbReference>
<dbReference type="Proteomes" id="UP000231292">
    <property type="component" value="Unassembled WGS sequence"/>
</dbReference>
<gene>
    <name evidence="9" type="primary">rpoD</name>
    <name evidence="6" type="synonym">sigA</name>
    <name evidence="9" type="ORF">COX41_05650</name>
</gene>
<dbReference type="NCBIfam" id="TIGR02937">
    <property type="entry name" value="sigma70-ECF"/>
    <property type="match status" value="1"/>
</dbReference>
<evidence type="ECO:0000256" key="4">
    <source>
        <dbReference type="ARBA" id="ARBA00023125"/>
    </source>
</evidence>
<protein>
    <recommendedName>
        <fullName evidence="6">RNA polymerase sigma factor SigA</fullName>
    </recommendedName>
</protein>
<feature type="region of interest" description="Sigma-70 factor domain-3" evidence="6">
    <location>
        <begin position="347"/>
        <end position="423"/>
    </location>
</feature>
<feature type="short sequence motif" description="Interaction with polymerase core subunit RpoC" evidence="6">
    <location>
        <begin position="292"/>
        <end position="295"/>
    </location>
</feature>
<dbReference type="Pfam" id="PF03979">
    <property type="entry name" value="Sigma70_r1_1"/>
    <property type="match status" value="1"/>
</dbReference>
<dbReference type="HAMAP" id="MF_00963">
    <property type="entry name" value="Sigma70_RpoD_SigA"/>
    <property type="match status" value="1"/>
</dbReference>
<evidence type="ECO:0000256" key="2">
    <source>
        <dbReference type="ARBA" id="ARBA00023015"/>
    </source>
</evidence>
<dbReference type="EMBL" id="PCRK01000145">
    <property type="protein sequence ID" value="PIP18924.1"/>
    <property type="molecule type" value="Genomic_DNA"/>
</dbReference>
<dbReference type="CDD" id="cd06171">
    <property type="entry name" value="Sigma70_r4"/>
    <property type="match status" value="1"/>
</dbReference>
<comment type="subcellular location">
    <subcellularLocation>
        <location evidence="6">Cytoplasm</location>
    </subcellularLocation>
</comment>
<dbReference type="Gene3D" id="1.20.120.1810">
    <property type="match status" value="1"/>
</dbReference>
<keyword evidence="2 6" id="KW-0805">Transcription regulation</keyword>
<feature type="DNA-binding region" description="H-T-H motif" evidence="6">
    <location>
        <begin position="462"/>
        <end position="481"/>
    </location>
</feature>
<evidence type="ECO:0000256" key="5">
    <source>
        <dbReference type="ARBA" id="ARBA00023163"/>
    </source>
</evidence>
<dbReference type="InterPro" id="IPR007630">
    <property type="entry name" value="RNA_pol_sigma70_r4"/>
</dbReference>
<dbReference type="InterPro" id="IPR013325">
    <property type="entry name" value="RNA_pol_sigma_r2"/>
</dbReference>
<keyword evidence="3 6" id="KW-0731">Sigma factor</keyword>
<dbReference type="InterPro" id="IPR028630">
    <property type="entry name" value="Sigma70_RpoD"/>
</dbReference>
<dbReference type="PANTHER" id="PTHR30603:SF60">
    <property type="entry name" value="RNA POLYMERASE SIGMA FACTOR RPOD"/>
    <property type="match status" value="1"/>
</dbReference>
<keyword evidence="1 6" id="KW-0963">Cytoplasm</keyword>
<comment type="function">
    <text evidence="6">Sigma factors are initiation factors that promote the attachment of RNA polymerase to specific initiation sites and are then released. This sigma factor is the primary sigma factor during exponential growth.</text>
</comment>
<dbReference type="Pfam" id="PF04545">
    <property type="entry name" value="Sigma70_r4"/>
    <property type="match status" value="1"/>
</dbReference>
<dbReference type="Pfam" id="PF00140">
    <property type="entry name" value="Sigma70_r1_2"/>
    <property type="match status" value="1"/>
</dbReference>
<dbReference type="AlphaFoldDB" id="A0A2G9YIA1"/>
<accession>A0A2G9YIA1</accession>
<dbReference type="InterPro" id="IPR050239">
    <property type="entry name" value="Sigma-70_RNA_pol_init_factors"/>
</dbReference>
<name>A0A2G9YIA1_9BACT</name>
<feature type="domain" description="RNA polymerase sigma-70" evidence="7">
    <location>
        <begin position="292"/>
        <end position="305"/>
    </location>
</feature>
<dbReference type="SUPFAM" id="SSF88659">
    <property type="entry name" value="Sigma3 and sigma4 domains of RNA polymerase sigma factors"/>
    <property type="match status" value="2"/>
</dbReference>
<dbReference type="PROSITE" id="PS00716">
    <property type="entry name" value="SIGMA70_2"/>
    <property type="match status" value="1"/>
</dbReference>
<dbReference type="NCBIfam" id="TIGR02393">
    <property type="entry name" value="RpoD_Cterm"/>
    <property type="match status" value="1"/>
</dbReference>
<dbReference type="SUPFAM" id="SSF88946">
    <property type="entry name" value="Sigma2 domain of RNA polymerase sigma factors"/>
    <property type="match status" value="1"/>
</dbReference>
<dbReference type="Pfam" id="PF04539">
    <property type="entry name" value="Sigma70_r3"/>
    <property type="match status" value="1"/>
</dbReference>
<dbReference type="Gene3D" id="1.10.220.120">
    <property type="entry name" value="Sigma-70 factor, region 1.1"/>
    <property type="match status" value="1"/>
</dbReference>
<dbReference type="InterPro" id="IPR007627">
    <property type="entry name" value="RNA_pol_sigma70_r2"/>
</dbReference>
<dbReference type="InterPro" id="IPR042189">
    <property type="entry name" value="RNA_pol_sigma_70_r1_1_sf"/>
</dbReference>
<dbReference type="GO" id="GO:0005737">
    <property type="term" value="C:cytoplasm"/>
    <property type="evidence" value="ECO:0007669"/>
    <property type="project" value="UniProtKB-SubCell"/>
</dbReference>
<dbReference type="GO" id="GO:0016987">
    <property type="term" value="F:sigma factor activity"/>
    <property type="evidence" value="ECO:0007669"/>
    <property type="project" value="UniProtKB-UniRule"/>
</dbReference>
<evidence type="ECO:0000259" key="7">
    <source>
        <dbReference type="PROSITE" id="PS00715"/>
    </source>
</evidence>
<dbReference type="InterPro" id="IPR012760">
    <property type="entry name" value="RNA_pol_sigma_RpoD_C"/>
</dbReference>
<feature type="region of interest" description="Sigma-70 factor domain-4" evidence="6">
    <location>
        <begin position="436"/>
        <end position="489"/>
    </location>
</feature>
<dbReference type="Gene3D" id="1.10.10.10">
    <property type="entry name" value="Winged helix-like DNA-binding domain superfamily/Winged helix DNA-binding domain"/>
    <property type="match status" value="2"/>
</dbReference>
<evidence type="ECO:0000313" key="10">
    <source>
        <dbReference type="Proteomes" id="UP000231292"/>
    </source>
</evidence>
<keyword evidence="4 6" id="KW-0238">DNA-binding</keyword>
<dbReference type="PRINTS" id="PR00046">
    <property type="entry name" value="SIGMA70FCT"/>
</dbReference>
<keyword evidence="5 6" id="KW-0804">Transcription</keyword>
<comment type="similarity">
    <text evidence="6">Belongs to the sigma-70 factor family. RpoD/SigA subfamily.</text>
</comment>
<dbReference type="InterPro" id="IPR007127">
    <property type="entry name" value="RNA_pol_sigma_70_r1_1"/>
</dbReference>
<dbReference type="InterPro" id="IPR014284">
    <property type="entry name" value="RNA_pol_sigma-70_dom"/>
</dbReference>
<dbReference type="PROSITE" id="PS00715">
    <property type="entry name" value="SIGMA70_1"/>
    <property type="match status" value="1"/>
</dbReference>